<protein>
    <submittedName>
        <fullName evidence="2">Uncharacterized protein</fullName>
    </submittedName>
</protein>
<gene>
    <name evidence="2" type="ORF">DFJ67_4537</name>
</gene>
<dbReference type="Proteomes" id="UP000256913">
    <property type="component" value="Unassembled WGS sequence"/>
</dbReference>
<dbReference type="AlphaFoldDB" id="A0A3D9ZNT0"/>
<feature type="region of interest" description="Disordered" evidence="1">
    <location>
        <begin position="76"/>
        <end position="111"/>
    </location>
</feature>
<keyword evidence="3" id="KW-1185">Reference proteome</keyword>
<accession>A0A3D9ZNT0</accession>
<dbReference type="EMBL" id="QUMQ01000001">
    <property type="protein sequence ID" value="REF98519.1"/>
    <property type="molecule type" value="Genomic_DNA"/>
</dbReference>
<proteinExistence type="predicted"/>
<sequence>MIIYTRCMREHGVPMADPEVEGETVRQGRYDKEAVSSAVERAAEDACAQQRPPQETGPGIDFKNGLARQFAKCMRDHGVADYPDPDPNGQTRVGPEIGQDPQYRDARKACDAEMDAATRSFLASTPVPR</sequence>
<evidence type="ECO:0000256" key="1">
    <source>
        <dbReference type="SAM" id="MobiDB-lite"/>
    </source>
</evidence>
<reference evidence="2 3" key="1">
    <citation type="submission" date="2018-08" db="EMBL/GenBank/DDBJ databases">
        <title>Sequencing the genomes of 1000 actinobacteria strains.</title>
        <authorList>
            <person name="Klenk H.-P."/>
        </authorList>
    </citation>
    <scope>NUCLEOTIDE SEQUENCE [LARGE SCALE GENOMIC DNA]</scope>
    <source>
        <strain evidence="2 3">DSM 44099</strain>
    </source>
</reference>
<comment type="caution">
    <text evidence="2">The sequence shown here is derived from an EMBL/GenBank/DDBJ whole genome shotgun (WGS) entry which is preliminary data.</text>
</comment>
<name>A0A3D9ZNT0_9ACTN</name>
<organism evidence="2 3">
    <name type="scientific">Asanoa ferruginea</name>
    <dbReference type="NCBI Taxonomy" id="53367"/>
    <lineage>
        <taxon>Bacteria</taxon>
        <taxon>Bacillati</taxon>
        <taxon>Actinomycetota</taxon>
        <taxon>Actinomycetes</taxon>
        <taxon>Micromonosporales</taxon>
        <taxon>Micromonosporaceae</taxon>
        <taxon>Asanoa</taxon>
    </lineage>
</organism>
<evidence type="ECO:0000313" key="3">
    <source>
        <dbReference type="Proteomes" id="UP000256913"/>
    </source>
</evidence>
<feature type="compositionally biased region" description="Basic and acidic residues" evidence="1">
    <location>
        <begin position="102"/>
        <end position="111"/>
    </location>
</feature>
<evidence type="ECO:0000313" key="2">
    <source>
        <dbReference type="EMBL" id="REF98519.1"/>
    </source>
</evidence>